<dbReference type="GO" id="GO:0046872">
    <property type="term" value="F:metal ion binding"/>
    <property type="evidence" value="ECO:0007669"/>
    <property type="project" value="UniProtKB-KW"/>
</dbReference>
<comment type="cofactor">
    <cofactor evidence="1 12">
        <name>Mg(2+)</name>
        <dbReference type="ChEBI" id="CHEBI:18420"/>
    </cofactor>
</comment>
<keyword evidence="3 12" id="KW-0963">Cytoplasm</keyword>
<dbReference type="GO" id="GO:0004401">
    <property type="term" value="F:histidinol-phosphatase activity"/>
    <property type="evidence" value="ECO:0007669"/>
    <property type="project" value="UniProtKB-UniRule"/>
</dbReference>
<dbReference type="NCBIfam" id="NF003937">
    <property type="entry name" value="PRK05446.1"/>
    <property type="match status" value="1"/>
</dbReference>
<dbReference type="NCBIfam" id="TIGR01656">
    <property type="entry name" value="Histidinol-ppas"/>
    <property type="match status" value="1"/>
</dbReference>
<dbReference type="FunFam" id="3.30.230.40:FF:000003">
    <property type="entry name" value="Imidazoleglycerol-phosphate dehydratase HisB"/>
    <property type="match status" value="1"/>
</dbReference>
<evidence type="ECO:0000256" key="8">
    <source>
        <dbReference type="ARBA" id="ARBA00023102"/>
    </source>
</evidence>
<dbReference type="PANTHER" id="PTHR23133">
    <property type="entry name" value="IMIDAZOLEGLYCEROL-PHOSPHATE DEHYDRATASE HIS7"/>
    <property type="match status" value="1"/>
</dbReference>
<dbReference type="NCBIfam" id="TIGR01662">
    <property type="entry name" value="HAD-SF-IIIA"/>
    <property type="match status" value="1"/>
</dbReference>
<feature type="region of interest" description="Histidinol-phosphatase" evidence="12">
    <location>
        <begin position="1"/>
        <end position="203"/>
    </location>
</feature>
<dbReference type="InterPro" id="IPR020565">
    <property type="entry name" value="ImidazoleglycerP_deHydtase_CS"/>
</dbReference>
<dbReference type="EC" id="4.2.1.19" evidence="12"/>
<evidence type="ECO:0000313" key="13">
    <source>
        <dbReference type="EMBL" id="PZX17380.1"/>
    </source>
</evidence>
<feature type="binding site" evidence="12">
    <location>
        <position position="27"/>
    </location>
    <ligand>
        <name>Mg(2+)</name>
        <dbReference type="ChEBI" id="CHEBI:18420"/>
    </ligand>
</feature>
<keyword evidence="7 12" id="KW-0460">Magnesium</keyword>
<dbReference type="InterPro" id="IPR020568">
    <property type="entry name" value="Ribosomal_Su5_D2-typ_SF"/>
</dbReference>
<comment type="caution">
    <text evidence="12">Lacks conserved residue(s) required for the propagation of feature annotation.</text>
</comment>
<comment type="catalytic activity">
    <reaction evidence="11 12">
        <text>L-histidinol phosphate + H2O = L-histidinol + phosphate</text>
        <dbReference type="Rhea" id="RHEA:14465"/>
        <dbReference type="ChEBI" id="CHEBI:15377"/>
        <dbReference type="ChEBI" id="CHEBI:43474"/>
        <dbReference type="ChEBI" id="CHEBI:57699"/>
        <dbReference type="ChEBI" id="CHEBI:57980"/>
        <dbReference type="EC" id="3.1.3.15"/>
    </reaction>
</comment>
<comment type="caution">
    <text evidence="13">The sequence shown here is derived from an EMBL/GenBank/DDBJ whole genome shotgun (WGS) entry which is preliminary data.</text>
</comment>
<dbReference type="InterPro" id="IPR036412">
    <property type="entry name" value="HAD-like_sf"/>
</dbReference>
<evidence type="ECO:0000256" key="7">
    <source>
        <dbReference type="ARBA" id="ARBA00022842"/>
    </source>
</evidence>
<feature type="region of interest" description="Imidazoleglycerol-phosphate dehydratase" evidence="12">
    <location>
        <begin position="204"/>
        <end position="394"/>
    </location>
</feature>
<dbReference type="InterPro" id="IPR023214">
    <property type="entry name" value="HAD_sf"/>
</dbReference>
<dbReference type="HAMAP" id="MF_00076">
    <property type="entry name" value="HisB"/>
    <property type="match status" value="1"/>
</dbReference>
<dbReference type="PANTHER" id="PTHR23133:SF2">
    <property type="entry name" value="IMIDAZOLEGLYCEROL-PHOSPHATE DEHYDRATASE"/>
    <property type="match status" value="1"/>
</dbReference>
<evidence type="ECO:0000256" key="9">
    <source>
        <dbReference type="ARBA" id="ARBA00023239"/>
    </source>
</evidence>
<dbReference type="GO" id="GO:0000105">
    <property type="term" value="P:L-histidine biosynthetic process"/>
    <property type="evidence" value="ECO:0007669"/>
    <property type="project" value="UniProtKB-UniRule"/>
</dbReference>
<dbReference type="EMBL" id="QKZK01000009">
    <property type="protein sequence ID" value="PZX17380.1"/>
    <property type="molecule type" value="Genomic_DNA"/>
</dbReference>
<dbReference type="InterPro" id="IPR005954">
    <property type="entry name" value="HisB_N"/>
</dbReference>
<feature type="active site" description="Proton donor" evidence="12">
    <location>
        <position position="29"/>
    </location>
</feature>
<evidence type="ECO:0000256" key="3">
    <source>
        <dbReference type="ARBA" id="ARBA00022490"/>
    </source>
</evidence>
<dbReference type="PROSITE" id="PS00954">
    <property type="entry name" value="IGP_DEHYDRATASE_1"/>
    <property type="match status" value="1"/>
</dbReference>
<comment type="pathway">
    <text evidence="12">Amino-acid biosynthesis; L-histidine biosynthesis; L-histidine from 5-phospho-alpha-D-ribose 1-diphosphate: step 8/9.</text>
</comment>
<dbReference type="InterPro" id="IPR038494">
    <property type="entry name" value="IGPD_sf"/>
</dbReference>
<keyword evidence="10 12" id="KW-0511">Multifunctional enzyme</keyword>
<evidence type="ECO:0000256" key="1">
    <source>
        <dbReference type="ARBA" id="ARBA00001946"/>
    </source>
</evidence>
<keyword evidence="14" id="KW-1185">Reference proteome</keyword>
<comment type="pathway">
    <text evidence="2 12">Amino-acid biosynthesis; L-histidine biosynthesis; L-histidine from 5-phospho-alpha-D-ribose 1-diphosphate: step 6/9.</text>
</comment>
<dbReference type="PROSITE" id="PS00955">
    <property type="entry name" value="IGP_DEHYDRATASE_2"/>
    <property type="match status" value="1"/>
</dbReference>
<feature type="active site" description="Nucleophile" evidence="12">
    <location>
        <position position="27"/>
    </location>
</feature>
<dbReference type="InterPro" id="IPR020566">
    <property type="entry name" value="His_synth_bifunc_HisB"/>
</dbReference>
<reference evidence="13 14" key="1">
    <citation type="submission" date="2018-06" db="EMBL/GenBank/DDBJ databases">
        <title>Genomic Encyclopedia of Archaeal and Bacterial Type Strains, Phase II (KMG-II): from individual species to whole genera.</title>
        <authorList>
            <person name="Goeker M."/>
        </authorList>
    </citation>
    <scope>NUCLEOTIDE SEQUENCE [LARGE SCALE GENOMIC DNA]</scope>
    <source>
        <strain evidence="13 14">DSM 6779</strain>
    </source>
</reference>
<dbReference type="Pfam" id="PF13242">
    <property type="entry name" value="Hydrolase_like"/>
    <property type="match status" value="1"/>
</dbReference>
<evidence type="ECO:0000256" key="12">
    <source>
        <dbReference type="HAMAP-Rule" id="MF_01022"/>
    </source>
</evidence>
<evidence type="ECO:0000256" key="2">
    <source>
        <dbReference type="ARBA" id="ARBA00005047"/>
    </source>
</evidence>
<comment type="similarity">
    <text evidence="12">In the N-terminal section; belongs to the histidinol-phosphatase family.</text>
</comment>
<evidence type="ECO:0000256" key="5">
    <source>
        <dbReference type="ARBA" id="ARBA00022723"/>
    </source>
</evidence>
<accession>A0A2W7NBL5</accession>
<dbReference type="CDD" id="cd07914">
    <property type="entry name" value="IGPD"/>
    <property type="match status" value="1"/>
</dbReference>
<evidence type="ECO:0000256" key="4">
    <source>
        <dbReference type="ARBA" id="ARBA00022605"/>
    </source>
</evidence>
<feature type="binding site" evidence="12">
    <location>
        <position position="148"/>
    </location>
    <ligand>
        <name>Mg(2+)</name>
        <dbReference type="ChEBI" id="CHEBI:18420"/>
    </ligand>
</feature>
<comment type="catalytic activity">
    <reaction evidence="12">
        <text>D-erythro-1-(imidazol-4-yl)glycerol 3-phosphate = 3-(imidazol-4-yl)-2-oxopropyl phosphate + H2O</text>
        <dbReference type="Rhea" id="RHEA:11040"/>
        <dbReference type="ChEBI" id="CHEBI:15377"/>
        <dbReference type="ChEBI" id="CHEBI:57766"/>
        <dbReference type="ChEBI" id="CHEBI:58278"/>
        <dbReference type="EC" id="4.2.1.19"/>
    </reaction>
</comment>
<dbReference type="SUPFAM" id="SSF56784">
    <property type="entry name" value="HAD-like"/>
    <property type="match status" value="1"/>
</dbReference>
<dbReference type="NCBIfam" id="NF002111">
    <property type="entry name" value="PRK00951.2-1"/>
    <property type="match status" value="1"/>
</dbReference>
<protein>
    <recommendedName>
        <fullName evidence="12">Histidine biosynthesis bifunctional protein HisB</fullName>
    </recommendedName>
    <domain>
        <recommendedName>
            <fullName evidence="12">Histidinol-phosphatase</fullName>
            <ecNumber evidence="12">3.1.3.15</ecNumber>
        </recommendedName>
    </domain>
    <domain>
        <recommendedName>
            <fullName evidence="12">Imidazoleglycerol-phosphate dehydratase</fullName>
            <shortName evidence="12">IGPD</shortName>
            <ecNumber evidence="12">4.2.1.19</ecNumber>
        </recommendedName>
    </domain>
</protein>
<dbReference type="HAMAP" id="MF_01022">
    <property type="entry name" value="Bifunc_HisB"/>
    <property type="match status" value="1"/>
</dbReference>
<keyword evidence="8 12" id="KW-0368">Histidine biosynthesis</keyword>
<evidence type="ECO:0000313" key="14">
    <source>
        <dbReference type="Proteomes" id="UP000249239"/>
    </source>
</evidence>
<dbReference type="Gene3D" id="3.30.230.40">
    <property type="entry name" value="Imidazole glycerol phosphate dehydratase, domain 1"/>
    <property type="match status" value="2"/>
</dbReference>
<name>A0A2W7NBL5_9BACT</name>
<dbReference type="GO" id="GO:0005737">
    <property type="term" value="C:cytoplasm"/>
    <property type="evidence" value="ECO:0007669"/>
    <property type="project" value="UniProtKB-SubCell"/>
</dbReference>
<dbReference type="UniPathway" id="UPA00031">
    <property type="reaction ID" value="UER00011"/>
</dbReference>
<comment type="similarity">
    <text evidence="12">In the C-terminal section; belongs to the imidazoleglycerol-phosphate dehydratase family.</text>
</comment>
<comment type="subcellular location">
    <subcellularLocation>
        <location evidence="12">Cytoplasm</location>
    </subcellularLocation>
</comment>
<evidence type="ECO:0000256" key="10">
    <source>
        <dbReference type="ARBA" id="ARBA00023268"/>
    </source>
</evidence>
<dbReference type="Pfam" id="PF00475">
    <property type="entry name" value="IGPD"/>
    <property type="match status" value="1"/>
</dbReference>
<gene>
    <name evidence="12" type="primary">hisB</name>
    <name evidence="13" type="ORF">LX69_01429</name>
</gene>
<dbReference type="FunFam" id="3.30.230.40:FF:000001">
    <property type="entry name" value="Imidazoleglycerol-phosphate dehydratase HisB"/>
    <property type="match status" value="1"/>
</dbReference>
<dbReference type="AlphaFoldDB" id="A0A2W7NBL5"/>
<proteinExistence type="inferred from homology"/>
<keyword evidence="4 12" id="KW-0028">Amino-acid biosynthesis</keyword>
<sequence>MLIALHQFRAAKYDRTMQTKQKILFIDRDGTLILEPPVDFQVDSLEKLAFYPGVFQNLSRVATHLSYQLVMVTNQDGLGTASFPEETFWPAQNKMMQALEGEGIRFDAVHIDPTMPADNAPTRKPRTGMLTQYFGETYDLSGSFVIGDRLTDVELAKNLGCKAILLKPVDEGTDMVAGAGFADVCALITPHWSEVAAFLFRSDRTAVVERNTAETRIRVEIDLDGTGKCDIHTGLSFFDHMLEQIGRHSGCNLTIRVDGDLHVDEHHTIEDTALALGEAFRKALGDKRGIERYGFALPMDDCLASVALDFGGRPWLVWEADFKREKVGDMPTEMFLHFFKSFSDASLSNLNIKAEGANEHHKIEGIFKALARAIKMAIRKDPMSNQLPSTKGVL</sequence>
<dbReference type="EC" id="3.1.3.15" evidence="12"/>
<evidence type="ECO:0000256" key="6">
    <source>
        <dbReference type="ARBA" id="ARBA00022801"/>
    </source>
</evidence>
<keyword evidence="5 12" id="KW-0479">Metal-binding</keyword>
<keyword evidence="6 12" id="KW-0378">Hydrolase</keyword>
<dbReference type="InterPro" id="IPR006549">
    <property type="entry name" value="HAD-SF_hydro_IIIA"/>
</dbReference>
<dbReference type="InterPro" id="IPR006543">
    <property type="entry name" value="Histidinol-phos"/>
</dbReference>
<dbReference type="InterPro" id="IPR000807">
    <property type="entry name" value="ImidazoleglycerolP_deHydtase"/>
</dbReference>
<dbReference type="Proteomes" id="UP000249239">
    <property type="component" value="Unassembled WGS sequence"/>
</dbReference>
<dbReference type="Gene3D" id="3.40.50.1000">
    <property type="entry name" value="HAD superfamily/HAD-like"/>
    <property type="match status" value="1"/>
</dbReference>
<keyword evidence="9 12" id="KW-0456">Lyase</keyword>
<evidence type="ECO:0000256" key="11">
    <source>
        <dbReference type="ARBA" id="ARBA00049158"/>
    </source>
</evidence>
<dbReference type="SUPFAM" id="SSF54211">
    <property type="entry name" value="Ribosomal protein S5 domain 2-like"/>
    <property type="match status" value="2"/>
</dbReference>
<feature type="binding site" evidence="12">
    <location>
        <position position="29"/>
    </location>
    <ligand>
        <name>Mg(2+)</name>
        <dbReference type="ChEBI" id="CHEBI:18420"/>
    </ligand>
</feature>
<organism evidence="13 14">
    <name type="scientific">Breznakibacter xylanolyticus</name>
    <dbReference type="NCBI Taxonomy" id="990"/>
    <lineage>
        <taxon>Bacteria</taxon>
        <taxon>Pseudomonadati</taxon>
        <taxon>Bacteroidota</taxon>
        <taxon>Bacteroidia</taxon>
        <taxon>Marinilabiliales</taxon>
        <taxon>Marinilabiliaceae</taxon>
        <taxon>Breznakibacter</taxon>
    </lineage>
</organism>
<dbReference type="GO" id="GO:0004424">
    <property type="term" value="F:imidazoleglycerol-phosphate dehydratase activity"/>
    <property type="evidence" value="ECO:0007669"/>
    <property type="project" value="UniProtKB-UniRule"/>
</dbReference>
<dbReference type="NCBIfam" id="TIGR01261">
    <property type="entry name" value="hisB_Nterm"/>
    <property type="match status" value="1"/>
</dbReference>